<evidence type="ECO:0000313" key="4">
    <source>
        <dbReference type="Proteomes" id="UP001231166"/>
    </source>
</evidence>
<keyword evidence="3" id="KW-1185">Reference proteome</keyword>
<dbReference type="RefSeq" id="WP_269592765.1">
    <property type="nucleotide sequence ID" value="NZ_CP130953.1"/>
</dbReference>
<reference evidence="2" key="2">
    <citation type="submission" date="2023-07" db="EMBL/GenBank/DDBJ databases">
        <title>Genomic analysis of Rhodococcus opacus VOC-14 with glycol ethers degradation activity.</title>
        <authorList>
            <person name="Narkevich D.A."/>
            <person name="Hlushen A.M."/>
            <person name="Akhremchuk A.E."/>
            <person name="Sikolenko M.A."/>
            <person name="Valentovich L.N."/>
        </authorList>
    </citation>
    <scope>NUCLEOTIDE SEQUENCE</scope>
    <source>
        <strain evidence="2">VOC-14</strain>
    </source>
</reference>
<reference evidence="1" key="1">
    <citation type="submission" date="2022-12" db="EMBL/GenBank/DDBJ databases">
        <authorList>
            <person name="Krivoruchko A.V."/>
            <person name="Elkin A."/>
        </authorList>
    </citation>
    <scope>NUCLEOTIDE SEQUENCE</scope>
    <source>
        <strain evidence="1">IEGM 249</strain>
    </source>
</reference>
<evidence type="ECO:0000313" key="3">
    <source>
        <dbReference type="Proteomes" id="UP001066327"/>
    </source>
</evidence>
<dbReference type="AlphaFoldDB" id="A0AAX3Y5J5"/>
<accession>A0AAX3Y5J5</accession>
<protein>
    <submittedName>
        <fullName evidence="2">Uncharacterized protein</fullName>
    </submittedName>
</protein>
<proteinExistence type="predicted"/>
<dbReference type="Proteomes" id="UP001231166">
    <property type="component" value="Chromosome"/>
</dbReference>
<organism evidence="2 4">
    <name type="scientific">Rhodococcus opacus</name>
    <name type="common">Nocardia opaca</name>
    <dbReference type="NCBI Taxonomy" id="37919"/>
    <lineage>
        <taxon>Bacteria</taxon>
        <taxon>Bacillati</taxon>
        <taxon>Actinomycetota</taxon>
        <taxon>Actinomycetes</taxon>
        <taxon>Mycobacteriales</taxon>
        <taxon>Nocardiaceae</taxon>
        <taxon>Rhodococcus</taxon>
    </lineage>
</organism>
<gene>
    <name evidence="1" type="ORF">O4328_41385</name>
    <name evidence="2" type="ORF">Q5707_21535</name>
</gene>
<dbReference type="EMBL" id="JAPWIS010000040">
    <property type="protein sequence ID" value="MCZ4590013.1"/>
    <property type="molecule type" value="Genomic_DNA"/>
</dbReference>
<name>A0AAX3Y5J5_RHOOP</name>
<dbReference type="Proteomes" id="UP001066327">
    <property type="component" value="Unassembled WGS sequence"/>
</dbReference>
<evidence type="ECO:0000313" key="1">
    <source>
        <dbReference type="EMBL" id="MCZ4590013.1"/>
    </source>
</evidence>
<sequence length="228" mass="25462">MVIREPFGSLGASLLMQTCAFLHYEVRPERRSIQKAQYPQIFTFHVGGTYGDHSAFDVSPPRREVTVGDSPLDLLDAVNVRAITRLLIPAVQPHATDFIGTGLSAWSDEAVARERIKSVWEYGTNGTVALSSIEIGSEAEELRRMSQWVLTPEITYDQYSTLTDRELVEALDIGPSSAGDLRRWLAVLRDRTGEVPREVRSNISDAHDGDVVVQQYRPLSVDDLHARL</sequence>
<dbReference type="EMBL" id="CP130953">
    <property type="protein sequence ID" value="WLF44538.1"/>
    <property type="molecule type" value="Genomic_DNA"/>
</dbReference>
<evidence type="ECO:0000313" key="2">
    <source>
        <dbReference type="EMBL" id="WLF44538.1"/>
    </source>
</evidence>